<dbReference type="Gene3D" id="2.60.120.10">
    <property type="entry name" value="Jelly Rolls"/>
    <property type="match status" value="1"/>
</dbReference>
<keyword evidence="1" id="KW-0418">Kinase</keyword>
<dbReference type="InterPro" id="IPR014710">
    <property type="entry name" value="RmlC-like_jellyroll"/>
</dbReference>
<organism evidence="1 2">
    <name type="scientific">Niallia circulans</name>
    <name type="common">Bacillus circulans</name>
    <dbReference type="NCBI Taxonomy" id="1397"/>
    <lineage>
        <taxon>Bacteria</taxon>
        <taxon>Bacillati</taxon>
        <taxon>Bacillota</taxon>
        <taxon>Bacilli</taxon>
        <taxon>Bacillales</taxon>
        <taxon>Bacillaceae</taxon>
        <taxon>Niallia</taxon>
    </lineage>
</organism>
<dbReference type="SUPFAM" id="SSF51182">
    <property type="entry name" value="RmlC-like cupins"/>
    <property type="match status" value="1"/>
</dbReference>
<dbReference type="InterPro" id="IPR037522">
    <property type="entry name" value="HD_GYP_dom"/>
</dbReference>
<dbReference type="GO" id="GO:0016301">
    <property type="term" value="F:kinase activity"/>
    <property type="evidence" value="ECO:0007669"/>
    <property type="project" value="UniProtKB-KW"/>
</dbReference>
<dbReference type="CDD" id="cd00077">
    <property type="entry name" value="HDc"/>
    <property type="match status" value="1"/>
</dbReference>
<reference evidence="1 2" key="1">
    <citation type="submission" date="2015-05" db="EMBL/GenBank/DDBJ databases">
        <title>Whole genome sequence and identification of bacterial endophytes from Costus igneus.</title>
        <authorList>
            <person name="Lee Y.P."/>
            <person name="Gan H.M."/>
            <person name="Eng W."/>
            <person name="Wheatley M.S."/>
            <person name="Caraballo A."/>
            <person name="Polter S."/>
            <person name="Savka M.A."/>
            <person name="Hudson A.O."/>
        </authorList>
    </citation>
    <scope>NUCLEOTIDE SEQUENCE [LARGE SCALE GENOMIC DNA]</scope>
    <source>
        <strain evidence="1 2">RIT379</strain>
    </source>
</reference>
<comment type="caution">
    <text evidence="1">The sequence shown here is derived from an EMBL/GenBank/DDBJ whole genome shotgun (WGS) entry which is preliminary data.</text>
</comment>
<dbReference type="SUPFAM" id="SSF109604">
    <property type="entry name" value="HD-domain/PDEase-like"/>
    <property type="match status" value="1"/>
</dbReference>
<keyword evidence="2" id="KW-1185">Reference proteome</keyword>
<dbReference type="OrthoDB" id="9759601at2"/>
<dbReference type="InterPro" id="IPR003607">
    <property type="entry name" value="HD/PDEase_dom"/>
</dbReference>
<evidence type="ECO:0000313" key="1">
    <source>
        <dbReference type="EMBL" id="KLV26254.1"/>
    </source>
</evidence>
<proteinExistence type="predicted"/>
<dbReference type="PROSITE" id="PS51832">
    <property type="entry name" value="HD_GYP"/>
    <property type="match status" value="1"/>
</dbReference>
<evidence type="ECO:0000313" key="2">
    <source>
        <dbReference type="Proteomes" id="UP000036045"/>
    </source>
</evidence>
<name>A0A0J1IJU8_NIACI</name>
<dbReference type="EMBL" id="LDPH01000009">
    <property type="protein sequence ID" value="KLV26254.1"/>
    <property type="molecule type" value="Genomic_DNA"/>
</dbReference>
<dbReference type="PANTHER" id="PTHR43155:SF2">
    <property type="entry name" value="CYCLIC DI-GMP PHOSPHODIESTERASE PA4108"/>
    <property type="match status" value="1"/>
</dbReference>
<gene>
    <name evidence="1" type="ORF">ABW02_11225</name>
</gene>
<dbReference type="InterPro" id="IPR011051">
    <property type="entry name" value="RmlC_Cupin_sf"/>
</dbReference>
<dbReference type="Proteomes" id="UP000036045">
    <property type="component" value="Unassembled WGS sequence"/>
</dbReference>
<dbReference type="SMART" id="SM00471">
    <property type="entry name" value="HDc"/>
    <property type="match status" value="1"/>
</dbReference>
<dbReference type="AlphaFoldDB" id="A0A0J1IJU8"/>
<dbReference type="PANTHER" id="PTHR43155">
    <property type="entry name" value="CYCLIC DI-GMP PHOSPHODIESTERASE PA4108-RELATED"/>
    <property type="match status" value="1"/>
</dbReference>
<sequence>MGIMNAGEFIETVYFKGLQISLMAAGDGTEVIYHKLQPGSSWALGPEENWTGLEFIYILSGKLLYHTDERTIELSTGQSFSESPIMKFTNFYSQEETEFIYVTSQPVFHNYSKLSKDLMELAISIEEKDGYTVDHCERIKHYSMLVGKALELSTKQITLLNLASFFHDVGKVRVPLEILQKPSKLTSEEWEIMKKHTTFGRQLLEEANIPLLNEIALIVEQHHERYDGKGYPKGLKEDEITIESAIISVVDSFDAMTTDRVYKKGKSAEEAFQEILNNRGTMYHPKVVDTFIALKEEIIKYEKGESL</sequence>
<protein>
    <submittedName>
        <fullName evidence="1">Histidine kinase</fullName>
    </submittedName>
</protein>
<accession>A0A0J1IJU8</accession>
<dbReference type="Gene3D" id="1.10.3210.10">
    <property type="entry name" value="Hypothetical protein af1432"/>
    <property type="match status" value="1"/>
</dbReference>
<dbReference type="Pfam" id="PF13487">
    <property type="entry name" value="HD_5"/>
    <property type="match status" value="1"/>
</dbReference>
<dbReference type="PATRIC" id="fig|1397.4.peg.5568"/>
<keyword evidence="1" id="KW-0808">Transferase</keyword>